<dbReference type="EMBL" id="LN853274">
    <property type="protein sequence ID" value="CRY95512.1"/>
    <property type="molecule type" value="Genomic_DNA"/>
</dbReference>
<keyword evidence="3" id="KW-0614">Plasmid</keyword>
<evidence type="ECO:0000256" key="2">
    <source>
        <dbReference type="SAM" id="MobiDB-lite"/>
    </source>
</evidence>
<protein>
    <recommendedName>
        <fullName evidence="4">Replication protein</fullName>
    </recommendedName>
</protein>
<sequence length="455" mass="49535">MGLNDAALLGASAPLGIVTKKYVTPPSVELHQGDLLDTSTGEILTRTPQIARAERWALKSVVNRLLSGDRVSKCMVLRAPISGQGLAPIEIHKGCSNGKAFYHGLMACGSVWTCPVCAAKIAERRRLELKQAIEAAKVKGFGVYFVTLTVPHGVGDDLHQLLANLSTSLKRLSQDQHFRRIKKRLGIEIEGFIRAQEVTYGQNGWHPHFHMIVFTPDRSLSCSVLQHAYSEGWRSACVKSGLPEPDSDRGCTVQDGSWAANYVSKWGIEDEMTKSHAKQGKLNGLSPWGLLRAVLDGNAPEIAPEPAAALFRLYAHAFKGRRQLHWSVGLRAKLLPEQVELSDQELVDRPDDERAALLSDITTAQWKAIRNARAQASVLDAAESDPRLISVLIARIMSRAGIGSACGAAGTQAEHDGPEHLTGLHPGTPRPIPAPFVNERHALGFCLADIGRIRL</sequence>
<reference evidence="3" key="2">
    <citation type="submission" date="2015-07" db="EMBL/GenBank/DDBJ databases">
        <title>Plasmids, circular viruses and viroids from rat gut.</title>
        <authorList>
            <person name="Jorgensen T.J."/>
            <person name="Hansen M.A."/>
            <person name="Xu Z."/>
            <person name="Tabak M.A."/>
            <person name="Sorensen S.J."/>
            <person name="Hansen L.H."/>
        </authorList>
    </citation>
    <scope>NUCLEOTIDE SEQUENCE</scope>
    <source>
        <plasmid evidence="3">pRGRH0649</plasmid>
    </source>
</reference>
<dbReference type="InterPro" id="IPR000989">
    <property type="entry name" value="Rep"/>
</dbReference>
<evidence type="ECO:0008006" key="4">
    <source>
        <dbReference type="Google" id="ProtNLM"/>
    </source>
</evidence>
<proteinExistence type="predicted"/>
<organism evidence="3">
    <name type="scientific">uncultured prokaryote</name>
    <dbReference type="NCBI Taxonomy" id="198431"/>
    <lineage>
        <taxon>unclassified sequences</taxon>
        <taxon>environmental samples</taxon>
    </lineage>
</organism>
<feature type="region of interest" description="Disordered" evidence="2">
    <location>
        <begin position="407"/>
        <end position="429"/>
    </location>
</feature>
<dbReference type="GO" id="GO:0006260">
    <property type="term" value="P:DNA replication"/>
    <property type="evidence" value="ECO:0007669"/>
    <property type="project" value="UniProtKB-KW"/>
</dbReference>
<accession>A0A0H5QI06</accession>
<dbReference type="Pfam" id="PF01446">
    <property type="entry name" value="Rep_1"/>
    <property type="match status" value="1"/>
</dbReference>
<evidence type="ECO:0000313" key="3">
    <source>
        <dbReference type="EMBL" id="CRY95512.1"/>
    </source>
</evidence>
<dbReference type="AlphaFoldDB" id="A0A0H5QI06"/>
<evidence type="ECO:0000256" key="1">
    <source>
        <dbReference type="ARBA" id="ARBA00022705"/>
    </source>
</evidence>
<reference evidence="3" key="1">
    <citation type="submission" date="2015-06" db="EMBL/GenBank/DDBJ databases">
        <authorList>
            <person name="Joergensen T."/>
        </authorList>
    </citation>
    <scope>NUCLEOTIDE SEQUENCE</scope>
    <source>
        <plasmid evidence="3">pRGRH0649</plasmid>
    </source>
</reference>
<keyword evidence="1" id="KW-0235">DNA replication</keyword>
<geneLocation type="plasmid" evidence="3">
    <name>pRGRH0649</name>
</geneLocation>
<name>A0A0H5QI06_9ZZZZ</name>
<dbReference type="GO" id="GO:0003677">
    <property type="term" value="F:DNA binding"/>
    <property type="evidence" value="ECO:0007669"/>
    <property type="project" value="InterPro"/>
</dbReference>